<dbReference type="WBParaSite" id="MCU_007435-RA">
    <property type="protein sequence ID" value="MCU_007435-RA"/>
    <property type="gene ID" value="MCU_007435"/>
</dbReference>
<name>A0A5K3FE56_MESCO</name>
<evidence type="ECO:0000313" key="2">
    <source>
        <dbReference type="WBParaSite" id="MCU_007435-RA"/>
    </source>
</evidence>
<organism evidence="2">
    <name type="scientific">Mesocestoides corti</name>
    <name type="common">Flatworm</name>
    <dbReference type="NCBI Taxonomy" id="53468"/>
    <lineage>
        <taxon>Eukaryota</taxon>
        <taxon>Metazoa</taxon>
        <taxon>Spiralia</taxon>
        <taxon>Lophotrochozoa</taxon>
        <taxon>Platyhelminthes</taxon>
        <taxon>Cestoda</taxon>
        <taxon>Eucestoda</taxon>
        <taxon>Cyclophyllidea</taxon>
        <taxon>Mesocestoididae</taxon>
        <taxon>Mesocestoides</taxon>
    </lineage>
</organism>
<feature type="region of interest" description="Disordered" evidence="1">
    <location>
        <begin position="103"/>
        <end position="127"/>
    </location>
</feature>
<reference evidence="2" key="1">
    <citation type="submission" date="2019-11" db="UniProtKB">
        <authorList>
            <consortium name="WormBaseParasite"/>
        </authorList>
    </citation>
    <scope>IDENTIFICATION</scope>
</reference>
<protein>
    <submittedName>
        <fullName evidence="2">Uncharacterized protein</fullName>
    </submittedName>
</protein>
<accession>A0A5K3FE56</accession>
<evidence type="ECO:0000256" key="1">
    <source>
        <dbReference type="SAM" id="MobiDB-lite"/>
    </source>
</evidence>
<dbReference type="AlphaFoldDB" id="A0A5K3FE56"/>
<sequence>MDRTSLDGGFPRDWLNQSLKTEPNLCDRRRTTTAYFTASTGQFEEAASIGNQQSDYSSFALPRLPPHPFSHAFVPTNQHAPECGGTLTRAHAMHSLFETYTIEGTSTRQHASVRLDDQIMQQPPPPP</sequence>
<proteinExistence type="predicted"/>